<comment type="caution">
    <text evidence="3">The sequence shown here is derived from an EMBL/GenBank/DDBJ whole genome shotgun (WGS) entry which is preliminary data.</text>
</comment>
<dbReference type="RefSeq" id="WP_118910644.1">
    <property type="nucleotide sequence ID" value="NZ_QOCS01000009.1"/>
</dbReference>
<gene>
    <name evidence="3" type="ORF">DS832_04905</name>
</gene>
<dbReference type="EMBL" id="QOCS01000009">
    <property type="protein sequence ID" value="RHW46830.1"/>
    <property type="molecule type" value="Genomic_DNA"/>
</dbReference>
<dbReference type="InterPro" id="IPR012338">
    <property type="entry name" value="Beta-lactam/transpept-like"/>
</dbReference>
<dbReference type="InterPro" id="IPR001466">
    <property type="entry name" value="Beta-lactam-related"/>
</dbReference>
<evidence type="ECO:0000313" key="3">
    <source>
        <dbReference type="EMBL" id="RHW46830.1"/>
    </source>
</evidence>
<proteinExistence type="predicted"/>
<dbReference type="AlphaFoldDB" id="A0A3R6XS04"/>
<evidence type="ECO:0000256" key="1">
    <source>
        <dbReference type="ARBA" id="ARBA00022801"/>
    </source>
</evidence>
<sequence length="328" mass="37129">MYLLDKIQNLVTAQIVPGVSYAYLNHQQITKGTKGVNTWQPQITALSSNPLYDLASLTKVIGTTTVLLHLIEQEKLSYDTPIKQWLPTFCDSRVTLRHLMTHTSGIQGYIPHRDHLNASELVQALLQLPVTSDFEKVIKYTDTGLILAGLIIEKIYELPVQTVIEQVVLHPLDLKSATFSPIKDNCVVTTTRRGRHLQGIVQDPKAQQLGKHCGSAGLFASLDDLIRFSQFMLGQLTIPAAPLKRNTIKNLYQSFTKIEPGRSFGWDLKWNQNQEPVLYHTGYTGNFIALDWQQQRGLIVLSNRVHPYNDNQRFLAARQAIMELFLQN</sequence>
<dbReference type="PANTHER" id="PTHR43283:SF11">
    <property type="entry name" value="BETA-LACTAMASE-RELATED DOMAIN-CONTAINING PROTEIN"/>
    <property type="match status" value="1"/>
</dbReference>
<reference evidence="3 4" key="1">
    <citation type="submission" date="2018-07" db="EMBL/GenBank/DDBJ databases">
        <title>Genome sequences of six Lactobacillus spp. isolated from bumble bee guts.</title>
        <authorList>
            <person name="Motta E.V.S."/>
            <person name="Moran N.A."/>
        </authorList>
    </citation>
    <scope>NUCLEOTIDE SEQUENCE [LARGE SCALE GENOMIC DNA]</scope>
    <source>
        <strain evidence="3 4">LV-8.1</strain>
    </source>
</reference>
<name>A0A3R6XS04_9LACO</name>
<dbReference type="Pfam" id="PF00144">
    <property type="entry name" value="Beta-lactamase"/>
    <property type="match status" value="1"/>
</dbReference>
<evidence type="ECO:0000259" key="2">
    <source>
        <dbReference type="Pfam" id="PF00144"/>
    </source>
</evidence>
<dbReference type="Gene3D" id="3.40.710.10">
    <property type="entry name" value="DD-peptidase/beta-lactamase superfamily"/>
    <property type="match status" value="1"/>
</dbReference>
<accession>A0A3R6XS04</accession>
<evidence type="ECO:0000313" key="4">
    <source>
        <dbReference type="Proteomes" id="UP000284822"/>
    </source>
</evidence>
<organism evidence="3 4">
    <name type="scientific">Bombilactobacillus bombi</name>
    <dbReference type="NCBI Taxonomy" id="1303590"/>
    <lineage>
        <taxon>Bacteria</taxon>
        <taxon>Bacillati</taxon>
        <taxon>Bacillota</taxon>
        <taxon>Bacilli</taxon>
        <taxon>Lactobacillales</taxon>
        <taxon>Lactobacillaceae</taxon>
        <taxon>Bombilactobacillus</taxon>
    </lineage>
</organism>
<dbReference type="InterPro" id="IPR050789">
    <property type="entry name" value="Diverse_Enzym_Activities"/>
</dbReference>
<dbReference type="GO" id="GO:0016787">
    <property type="term" value="F:hydrolase activity"/>
    <property type="evidence" value="ECO:0007669"/>
    <property type="project" value="UniProtKB-KW"/>
</dbReference>
<feature type="domain" description="Beta-lactamase-related" evidence="2">
    <location>
        <begin position="6"/>
        <end position="311"/>
    </location>
</feature>
<dbReference type="PANTHER" id="PTHR43283">
    <property type="entry name" value="BETA-LACTAMASE-RELATED"/>
    <property type="match status" value="1"/>
</dbReference>
<protein>
    <submittedName>
        <fullName evidence="3">Serine hydrolase</fullName>
    </submittedName>
</protein>
<dbReference type="SUPFAM" id="SSF56601">
    <property type="entry name" value="beta-lactamase/transpeptidase-like"/>
    <property type="match status" value="1"/>
</dbReference>
<keyword evidence="1 3" id="KW-0378">Hydrolase</keyword>
<dbReference type="Proteomes" id="UP000284822">
    <property type="component" value="Unassembled WGS sequence"/>
</dbReference>